<evidence type="ECO:0000313" key="7">
    <source>
        <dbReference type="EMBL" id="KXJ85378.1"/>
    </source>
</evidence>
<evidence type="ECO:0000256" key="5">
    <source>
        <dbReference type="SAM" id="MobiDB-lite"/>
    </source>
</evidence>
<sequence>MASAAVVPLQARGSCSFSTFASQGDTCVSMANDWGISKAQFQLWNTVDCNKALQAGKEYCLLWEGDNPPGSSATTGPSPTSTATSASTSKPSTTTAPTTQPTGGSDAPSPTQDGIVSGCECSEVRQACHCKYHKAVSGDTCQGIVTKYGGFTLAQFYTWNPAVGSSCGGLWLDYYYCVGVAGTPTGPTTTKPTQPTPTGNAPGPVQDGIASDCQRYHLVKSGDGCQKIVDQYKTFSLQQFYSWNPAVGNTCSGLWLDFYVCIGISGTPTTPPQQPSTPSPVQEGISSKCNKYHEVVSGDFCQMIADKFKISLANFYSWNPAVGKTCSALWLGYHVCVGSS</sequence>
<dbReference type="CDD" id="cd00118">
    <property type="entry name" value="LysM"/>
    <property type="match status" value="2"/>
</dbReference>
<dbReference type="STRING" id="196109.A0A136IKS9"/>
<evidence type="ECO:0000313" key="8">
    <source>
        <dbReference type="Proteomes" id="UP000070501"/>
    </source>
</evidence>
<dbReference type="PANTHER" id="PTHR34997:SF2">
    <property type="entry name" value="LYSM DOMAIN-CONTAINING PROTEIN-RELATED"/>
    <property type="match status" value="1"/>
</dbReference>
<gene>
    <name evidence="7" type="ORF">Micbo1qcDRAFT_128179</name>
</gene>
<feature type="domain" description="LysM" evidence="6">
    <location>
        <begin position="215"/>
        <end position="262"/>
    </location>
</feature>
<dbReference type="GO" id="GO:0008061">
    <property type="term" value="F:chitin binding"/>
    <property type="evidence" value="ECO:0007669"/>
    <property type="project" value="UniProtKB-KW"/>
</dbReference>
<evidence type="ECO:0000256" key="3">
    <source>
        <dbReference type="ARBA" id="ARBA00023026"/>
    </source>
</evidence>
<dbReference type="OrthoDB" id="2281372at2759"/>
<name>A0A136IKS9_9PEZI</name>
<feature type="domain" description="LysM" evidence="6">
    <location>
        <begin position="291"/>
        <end position="337"/>
    </location>
</feature>
<dbReference type="EMBL" id="KQ964284">
    <property type="protein sequence ID" value="KXJ85378.1"/>
    <property type="molecule type" value="Genomic_DNA"/>
</dbReference>
<keyword evidence="3" id="KW-0843">Virulence</keyword>
<dbReference type="SUPFAM" id="SSF54106">
    <property type="entry name" value="LysM domain"/>
    <property type="match status" value="3"/>
</dbReference>
<evidence type="ECO:0000256" key="2">
    <source>
        <dbReference type="ARBA" id="ARBA00022729"/>
    </source>
</evidence>
<dbReference type="InParanoid" id="A0A136IKS9"/>
<protein>
    <recommendedName>
        <fullName evidence="6">LysM domain-containing protein</fullName>
    </recommendedName>
</protein>
<feature type="compositionally biased region" description="Low complexity" evidence="5">
    <location>
        <begin position="70"/>
        <end position="105"/>
    </location>
</feature>
<dbReference type="Pfam" id="PF01476">
    <property type="entry name" value="LysM"/>
    <property type="match status" value="2"/>
</dbReference>
<keyword evidence="1" id="KW-0147">Chitin-binding</keyword>
<proteinExistence type="inferred from homology"/>
<dbReference type="PROSITE" id="PS51782">
    <property type="entry name" value="LYSM"/>
    <property type="match status" value="4"/>
</dbReference>
<evidence type="ECO:0000256" key="4">
    <source>
        <dbReference type="ARBA" id="ARBA00044955"/>
    </source>
</evidence>
<keyword evidence="2" id="KW-0732">Signal</keyword>
<reference evidence="8" key="1">
    <citation type="submission" date="2016-02" db="EMBL/GenBank/DDBJ databases">
        <title>Draft genome sequence of Microdochium bolleyi, a fungal endophyte of beachgrass.</title>
        <authorList>
            <consortium name="DOE Joint Genome Institute"/>
            <person name="David A.S."/>
            <person name="May G."/>
            <person name="Haridas S."/>
            <person name="Lim J."/>
            <person name="Wang M."/>
            <person name="Labutti K."/>
            <person name="Lipzen A."/>
            <person name="Barry K."/>
            <person name="Grigoriev I.V."/>
        </authorList>
    </citation>
    <scope>NUCLEOTIDE SEQUENCE [LARGE SCALE GENOMIC DNA]</scope>
    <source>
        <strain evidence="8">J235TASD1</strain>
    </source>
</reference>
<dbReference type="PANTHER" id="PTHR34997">
    <property type="entry name" value="AM15"/>
    <property type="match status" value="1"/>
</dbReference>
<dbReference type="InterPro" id="IPR018392">
    <property type="entry name" value="LysM"/>
</dbReference>
<feature type="domain" description="LysM" evidence="6">
    <location>
        <begin position="17"/>
        <end position="61"/>
    </location>
</feature>
<evidence type="ECO:0000256" key="1">
    <source>
        <dbReference type="ARBA" id="ARBA00022669"/>
    </source>
</evidence>
<feature type="domain" description="LysM" evidence="6">
    <location>
        <begin position="131"/>
        <end position="178"/>
    </location>
</feature>
<organism evidence="7 8">
    <name type="scientific">Microdochium bolleyi</name>
    <dbReference type="NCBI Taxonomy" id="196109"/>
    <lineage>
        <taxon>Eukaryota</taxon>
        <taxon>Fungi</taxon>
        <taxon>Dikarya</taxon>
        <taxon>Ascomycota</taxon>
        <taxon>Pezizomycotina</taxon>
        <taxon>Sordariomycetes</taxon>
        <taxon>Xylariomycetidae</taxon>
        <taxon>Xylariales</taxon>
        <taxon>Microdochiaceae</taxon>
        <taxon>Microdochium</taxon>
    </lineage>
</organism>
<dbReference type="Proteomes" id="UP000070501">
    <property type="component" value="Unassembled WGS sequence"/>
</dbReference>
<keyword evidence="8" id="KW-1185">Reference proteome</keyword>
<dbReference type="SMART" id="SM00257">
    <property type="entry name" value="LysM"/>
    <property type="match status" value="4"/>
</dbReference>
<evidence type="ECO:0000259" key="6">
    <source>
        <dbReference type="PROSITE" id="PS51782"/>
    </source>
</evidence>
<feature type="region of interest" description="Disordered" evidence="5">
    <location>
        <begin position="70"/>
        <end position="111"/>
    </location>
</feature>
<accession>A0A136IKS9</accession>
<comment type="similarity">
    <text evidence="4">Belongs to the secreted LysM effector family.</text>
</comment>
<dbReference type="AlphaFoldDB" id="A0A136IKS9"/>
<dbReference type="InterPro" id="IPR036779">
    <property type="entry name" value="LysM_dom_sf"/>
</dbReference>
<dbReference type="Gene3D" id="3.10.350.10">
    <property type="entry name" value="LysM domain"/>
    <property type="match status" value="4"/>
</dbReference>
<dbReference type="InterPro" id="IPR052210">
    <property type="entry name" value="LysM1-like"/>
</dbReference>